<dbReference type="Proteomes" id="UP000198767">
    <property type="component" value="Unassembled WGS sequence"/>
</dbReference>
<keyword evidence="9" id="KW-1185">Reference proteome</keyword>
<dbReference type="InterPro" id="IPR005829">
    <property type="entry name" value="Sugar_transporter_CS"/>
</dbReference>
<dbReference type="GO" id="GO:0140115">
    <property type="term" value="P:export across plasma membrane"/>
    <property type="evidence" value="ECO:0007669"/>
    <property type="project" value="UniProtKB-ARBA"/>
</dbReference>
<name>A0A1G5Q8U5_9RHOB</name>
<keyword evidence="4 6" id="KW-1133">Transmembrane helix</keyword>
<evidence type="ECO:0000256" key="6">
    <source>
        <dbReference type="SAM" id="Phobius"/>
    </source>
</evidence>
<comment type="subcellular location">
    <subcellularLocation>
        <location evidence="1">Membrane</location>
        <topology evidence="1">Multi-pass membrane protein</topology>
    </subcellularLocation>
</comment>
<feature type="transmembrane region" description="Helical" evidence="6">
    <location>
        <begin position="221"/>
        <end position="244"/>
    </location>
</feature>
<evidence type="ECO:0000259" key="7">
    <source>
        <dbReference type="PROSITE" id="PS50850"/>
    </source>
</evidence>
<dbReference type="AlphaFoldDB" id="A0A1G5Q8U5"/>
<organism evidence="8 9">
    <name type="scientific">Epibacterium ulvae</name>
    <dbReference type="NCBI Taxonomy" id="1156985"/>
    <lineage>
        <taxon>Bacteria</taxon>
        <taxon>Pseudomonadati</taxon>
        <taxon>Pseudomonadota</taxon>
        <taxon>Alphaproteobacteria</taxon>
        <taxon>Rhodobacterales</taxon>
        <taxon>Roseobacteraceae</taxon>
        <taxon>Epibacterium</taxon>
    </lineage>
</organism>
<dbReference type="InterPro" id="IPR030659">
    <property type="entry name" value="SecY_CS"/>
</dbReference>
<dbReference type="Pfam" id="PF07690">
    <property type="entry name" value="MFS_1"/>
    <property type="match status" value="1"/>
</dbReference>
<evidence type="ECO:0000256" key="4">
    <source>
        <dbReference type="ARBA" id="ARBA00022989"/>
    </source>
</evidence>
<keyword evidence="2" id="KW-0813">Transport</keyword>
<dbReference type="PROSITE" id="PS50850">
    <property type="entry name" value="MFS"/>
    <property type="match status" value="1"/>
</dbReference>
<feature type="transmembrane region" description="Helical" evidence="6">
    <location>
        <begin position="81"/>
        <end position="100"/>
    </location>
</feature>
<evidence type="ECO:0000313" key="9">
    <source>
        <dbReference type="Proteomes" id="UP000198767"/>
    </source>
</evidence>
<dbReference type="PROSITE" id="PS00216">
    <property type="entry name" value="SUGAR_TRANSPORT_1"/>
    <property type="match status" value="1"/>
</dbReference>
<evidence type="ECO:0000256" key="2">
    <source>
        <dbReference type="ARBA" id="ARBA00022448"/>
    </source>
</evidence>
<feature type="transmembrane region" description="Helical" evidence="6">
    <location>
        <begin position="139"/>
        <end position="164"/>
    </location>
</feature>
<evidence type="ECO:0000256" key="1">
    <source>
        <dbReference type="ARBA" id="ARBA00004141"/>
    </source>
</evidence>
<dbReference type="EMBL" id="FMWG01000003">
    <property type="protein sequence ID" value="SCZ58097.1"/>
    <property type="molecule type" value="Genomic_DNA"/>
</dbReference>
<dbReference type="SUPFAM" id="SSF103473">
    <property type="entry name" value="MFS general substrate transporter"/>
    <property type="match status" value="1"/>
</dbReference>
<dbReference type="InterPro" id="IPR011701">
    <property type="entry name" value="MFS"/>
</dbReference>
<protein>
    <submittedName>
        <fullName evidence="8">MFS transporter, DHA1 family, bicyclomycin/chloramphenicol resistance protein</fullName>
    </submittedName>
</protein>
<dbReference type="GO" id="GO:0005886">
    <property type="term" value="C:plasma membrane"/>
    <property type="evidence" value="ECO:0007669"/>
    <property type="project" value="TreeGrafter"/>
</dbReference>
<proteinExistence type="predicted"/>
<dbReference type="PROSITE" id="PS00755">
    <property type="entry name" value="SECY_1"/>
    <property type="match status" value="1"/>
</dbReference>
<evidence type="ECO:0000256" key="5">
    <source>
        <dbReference type="ARBA" id="ARBA00023136"/>
    </source>
</evidence>
<gene>
    <name evidence="8" type="ORF">SAMN04488118_103217</name>
</gene>
<dbReference type="InterPro" id="IPR020846">
    <property type="entry name" value="MFS_dom"/>
</dbReference>
<keyword evidence="5 6" id="KW-0472">Membrane</keyword>
<evidence type="ECO:0000256" key="3">
    <source>
        <dbReference type="ARBA" id="ARBA00022692"/>
    </source>
</evidence>
<dbReference type="GO" id="GO:0022857">
    <property type="term" value="F:transmembrane transporter activity"/>
    <property type="evidence" value="ECO:0007669"/>
    <property type="project" value="InterPro"/>
</dbReference>
<feature type="domain" description="Major facilitator superfamily (MFS) profile" evidence="7">
    <location>
        <begin position="14"/>
        <end position="398"/>
    </location>
</feature>
<dbReference type="PANTHER" id="PTHR23502">
    <property type="entry name" value="MAJOR FACILITATOR SUPERFAMILY"/>
    <property type="match status" value="1"/>
</dbReference>
<feature type="transmembrane region" description="Helical" evidence="6">
    <location>
        <begin position="12"/>
        <end position="33"/>
    </location>
</feature>
<dbReference type="GO" id="GO:0042908">
    <property type="term" value="P:xenobiotic transport"/>
    <property type="evidence" value="ECO:0007669"/>
    <property type="project" value="UniProtKB-ARBA"/>
</dbReference>
<evidence type="ECO:0000313" key="8">
    <source>
        <dbReference type="EMBL" id="SCZ58097.1"/>
    </source>
</evidence>
<feature type="transmembrane region" description="Helical" evidence="6">
    <location>
        <begin position="256"/>
        <end position="277"/>
    </location>
</feature>
<dbReference type="InterPro" id="IPR036259">
    <property type="entry name" value="MFS_trans_sf"/>
</dbReference>
<sequence length="411" mass="44004">MSETSHPSMHKAEFIALVAMMFASIAFSIDALLPAMTEIGQALSPQDKNKAQLILTLFVLGMGVGTFFTGPLSDALGRKPVILIGAILYIFGATIGIFSQSLETLLASRLLMGFGAAGPRVVALAVVRDLFSGREMAKIMSIAMMIFTLVPAIAPAIGAGIIAIAGWRSVFLAFVVFASIIVVWSALRLPETLPKTARRPFRFPKLIEAAKEIFTHPTVRLAIVVQALCMGMLFSTLTMVQQIYDEIYDAADSFPFWFGIVALIAGSANILNASLVVRIGMRPMVTASLAVQALCCLGILSLVQSDLPNDVMFYVFVAWQTSIFFMVGTTLGNLNALAMEPIGHIAGMAASVIGSVSTIVAVLIAVPVGQLFDGSLTPLAVALLIMSVFGFFIMQYLGRLEERHSPQETTT</sequence>
<keyword evidence="3 6" id="KW-0812">Transmembrane</keyword>
<feature type="transmembrane region" description="Helical" evidence="6">
    <location>
        <begin position="311"/>
        <end position="334"/>
    </location>
</feature>
<feature type="transmembrane region" description="Helical" evidence="6">
    <location>
        <begin position="284"/>
        <end position="305"/>
    </location>
</feature>
<feature type="transmembrane region" description="Helical" evidence="6">
    <location>
        <begin position="53"/>
        <end position="69"/>
    </location>
</feature>
<feature type="transmembrane region" description="Helical" evidence="6">
    <location>
        <begin position="378"/>
        <end position="397"/>
    </location>
</feature>
<feature type="transmembrane region" description="Helical" evidence="6">
    <location>
        <begin position="170"/>
        <end position="189"/>
    </location>
</feature>
<feature type="transmembrane region" description="Helical" evidence="6">
    <location>
        <begin position="346"/>
        <end position="366"/>
    </location>
</feature>
<dbReference type="Gene3D" id="1.20.1720.10">
    <property type="entry name" value="Multidrug resistance protein D"/>
    <property type="match status" value="1"/>
</dbReference>
<dbReference type="RefSeq" id="WP_232716208.1">
    <property type="nucleotide sequence ID" value="NZ_FMWG01000003.1"/>
</dbReference>
<feature type="transmembrane region" description="Helical" evidence="6">
    <location>
        <begin position="106"/>
        <end position="127"/>
    </location>
</feature>
<reference evidence="8 9" key="1">
    <citation type="submission" date="2016-10" db="EMBL/GenBank/DDBJ databases">
        <authorList>
            <person name="de Groot N.N."/>
        </authorList>
    </citation>
    <scope>NUCLEOTIDE SEQUENCE [LARGE SCALE GENOMIC DNA]</scope>
    <source>
        <strain evidence="8 9">U95</strain>
    </source>
</reference>
<accession>A0A1G5Q8U5</accession>
<dbReference type="CDD" id="cd17320">
    <property type="entry name" value="MFS_MdfA_MDR_like"/>
    <property type="match status" value="1"/>
</dbReference>
<dbReference type="STRING" id="1156985.SAMN04488118_103217"/>
<dbReference type="PANTHER" id="PTHR23502:SF132">
    <property type="entry name" value="POLYAMINE TRANSPORTER 2-RELATED"/>
    <property type="match status" value="1"/>
</dbReference>